<feature type="transmembrane region" description="Helical" evidence="2">
    <location>
        <begin position="293"/>
        <end position="312"/>
    </location>
</feature>
<sequence>MAPRGGGRPGPQALMRGSPGLPGLLLPLLGCCCSLPGAAGWRTWDQLPNAPAFVHFGKFCFDYKPSENEQAGRFDFTLWGRVRSGPLADLGVESTKGAPCWGPCDPSGNLYLVVFDDEEDMDHWKQALDHWHTMGCRQMLEYASWAQNISEFDGQFNRTVSVHEETRPRFWYFAFAACGVDIVEPVTYEVHAENMLQGPLQSEFGLDEKGAPWLQLAAAVLFVGLALVLRQVARTATGAEALRSRPLLRMLVLSAMCSAAGAVCLSLHFLVFMNNGYGLAPLEVLGQLWVSSAKALLTLLQLLTAKGWALFYAPEELVQRRLMIAILAGIVFTSVACEVHAQYFHDWSTAVYLYESWPGMIILLLNLILFAEAWRSMRETYQHETSEEVRVFYIMISSASFLYFLTLPLMCILAAFVRPWVRAKYVSRTEVASRFIATVILSLCLKPSRLDAMVNARLEDGLETVGEPQDDSPAEDDDYNYDDEEELRKPVLKCQLEEDRQEREAGFRQGGVGGPAE</sequence>
<dbReference type="InterPro" id="IPR047831">
    <property type="entry name" value="GPR180/TMEM145"/>
</dbReference>
<dbReference type="EMBL" id="CAUYUJ010021004">
    <property type="protein sequence ID" value="CAK0901947.1"/>
    <property type="molecule type" value="Genomic_DNA"/>
</dbReference>
<feature type="transmembrane region" description="Helical" evidence="2">
    <location>
        <begin position="250"/>
        <end position="273"/>
    </location>
</feature>
<feature type="compositionally biased region" description="Acidic residues" evidence="1">
    <location>
        <begin position="468"/>
        <end position="485"/>
    </location>
</feature>
<reference evidence="5" key="1">
    <citation type="submission" date="2023-10" db="EMBL/GenBank/DDBJ databases">
        <authorList>
            <person name="Chen Y."/>
            <person name="Shah S."/>
            <person name="Dougan E. K."/>
            <person name="Thang M."/>
            <person name="Chan C."/>
        </authorList>
    </citation>
    <scope>NUCLEOTIDE SEQUENCE [LARGE SCALE GENOMIC DNA]</scope>
</reference>
<keyword evidence="6" id="KW-1185">Reference proteome</keyword>
<feature type="transmembrane region" description="Helical" evidence="2">
    <location>
        <begin position="391"/>
        <end position="416"/>
    </location>
</feature>
<keyword evidence="3" id="KW-0732">Signal</keyword>
<evidence type="ECO:0000256" key="1">
    <source>
        <dbReference type="SAM" id="MobiDB-lite"/>
    </source>
</evidence>
<name>A0ABN9XTC4_9DINO</name>
<comment type="caution">
    <text evidence="5">The sequence shown here is derived from an EMBL/GenBank/DDBJ whole genome shotgun (WGS) entry which is preliminary data.</text>
</comment>
<dbReference type="InterPro" id="IPR019336">
    <property type="entry name" value="GPR180/TMEM145_TM"/>
</dbReference>
<feature type="chain" id="PRO_5046177195" description="GPR180/TMEM145 transmembrane domain-containing protein" evidence="3">
    <location>
        <begin position="41"/>
        <end position="517"/>
    </location>
</feature>
<feature type="transmembrane region" description="Helical" evidence="2">
    <location>
        <begin position="324"/>
        <end position="345"/>
    </location>
</feature>
<keyword evidence="2" id="KW-0812">Transmembrane</keyword>
<keyword evidence="2" id="KW-0472">Membrane</keyword>
<evidence type="ECO:0000256" key="3">
    <source>
        <dbReference type="SAM" id="SignalP"/>
    </source>
</evidence>
<organism evidence="5 6">
    <name type="scientific">Prorocentrum cordatum</name>
    <dbReference type="NCBI Taxonomy" id="2364126"/>
    <lineage>
        <taxon>Eukaryota</taxon>
        <taxon>Sar</taxon>
        <taxon>Alveolata</taxon>
        <taxon>Dinophyceae</taxon>
        <taxon>Prorocentrales</taxon>
        <taxon>Prorocentraceae</taxon>
        <taxon>Prorocentrum</taxon>
    </lineage>
</organism>
<dbReference type="PANTHER" id="PTHR23252">
    <property type="entry name" value="INTIMAL THICKNESS RECEPTOR-RELATED"/>
    <property type="match status" value="1"/>
</dbReference>
<dbReference type="PANTHER" id="PTHR23252:SF24">
    <property type="entry name" value="TRANSMEMBRANE PROTEIN 145"/>
    <property type="match status" value="1"/>
</dbReference>
<feature type="region of interest" description="Disordered" evidence="1">
    <location>
        <begin position="462"/>
        <end position="517"/>
    </location>
</feature>
<evidence type="ECO:0000259" key="4">
    <source>
        <dbReference type="Pfam" id="PF10192"/>
    </source>
</evidence>
<dbReference type="Proteomes" id="UP001189429">
    <property type="component" value="Unassembled WGS sequence"/>
</dbReference>
<evidence type="ECO:0000313" key="5">
    <source>
        <dbReference type="EMBL" id="CAK0901947.1"/>
    </source>
</evidence>
<keyword evidence="2" id="KW-1133">Transmembrane helix</keyword>
<feature type="compositionally biased region" description="Basic and acidic residues" evidence="1">
    <location>
        <begin position="495"/>
        <end position="506"/>
    </location>
</feature>
<proteinExistence type="predicted"/>
<feature type="domain" description="GPR180/TMEM145 transmembrane" evidence="4">
    <location>
        <begin position="246"/>
        <end position="441"/>
    </location>
</feature>
<accession>A0ABN9XTC4</accession>
<feature type="transmembrane region" description="Helical" evidence="2">
    <location>
        <begin position="351"/>
        <end position="370"/>
    </location>
</feature>
<feature type="compositionally biased region" description="Gly residues" evidence="1">
    <location>
        <begin position="508"/>
        <end position="517"/>
    </location>
</feature>
<evidence type="ECO:0000313" key="6">
    <source>
        <dbReference type="Proteomes" id="UP001189429"/>
    </source>
</evidence>
<dbReference type="Pfam" id="PF10192">
    <property type="entry name" value="GPR180-TMEM145_TM"/>
    <property type="match status" value="1"/>
</dbReference>
<feature type="signal peptide" evidence="3">
    <location>
        <begin position="1"/>
        <end position="40"/>
    </location>
</feature>
<evidence type="ECO:0000256" key="2">
    <source>
        <dbReference type="SAM" id="Phobius"/>
    </source>
</evidence>
<gene>
    <name evidence="5" type="ORF">PCOR1329_LOCUS78733</name>
</gene>
<feature type="transmembrane region" description="Helical" evidence="2">
    <location>
        <begin position="210"/>
        <end position="229"/>
    </location>
</feature>
<protein>
    <recommendedName>
        <fullName evidence="4">GPR180/TMEM145 transmembrane domain-containing protein</fullName>
    </recommendedName>
</protein>